<reference evidence="2" key="1">
    <citation type="submission" date="2016-10" db="EMBL/GenBank/DDBJ databases">
        <authorList>
            <person name="Varghese N."/>
            <person name="Submissions S."/>
        </authorList>
    </citation>
    <scope>NUCLEOTIDE SEQUENCE [LARGE SCALE GENOMIC DNA]</scope>
    <source>
        <strain evidence="2">S7</strain>
    </source>
</reference>
<name>A0A1I5YGB8_9BACI</name>
<accession>A0A1I5YGB8</accession>
<feature type="non-terminal residue" evidence="1">
    <location>
        <position position="1"/>
    </location>
</feature>
<dbReference type="AlphaFoldDB" id="A0A1I5YGB8"/>
<organism evidence="1 2">
    <name type="scientific">Salibacterium halotolerans</name>
    <dbReference type="NCBI Taxonomy" id="1884432"/>
    <lineage>
        <taxon>Bacteria</taxon>
        <taxon>Bacillati</taxon>
        <taxon>Bacillota</taxon>
        <taxon>Bacilli</taxon>
        <taxon>Bacillales</taxon>
        <taxon>Bacillaceae</taxon>
    </lineage>
</organism>
<evidence type="ECO:0000313" key="2">
    <source>
        <dbReference type="Proteomes" id="UP000198892"/>
    </source>
</evidence>
<proteinExistence type="predicted"/>
<keyword evidence="2" id="KW-1185">Reference proteome</keyword>
<sequence length="44" mass="5316">QAERGRRFAVYKNRGLKTAVFQNDREKLDAYLAEGYFFNLLFLW</sequence>
<gene>
    <name evidence="1" type="ORF">SAMN05518683_1461</name>
</gene>
<dbReference type="Proteomes" id="UP000198892">
    <property type="component" value="Unassembled WGS sequence"/>
</dbReference>
<dbReference type="EMBL" id="FOXD01000046">
    <property type="protein sequence ID" value="SFQ43255.1"/>
    <property type="molecule type" value="Genomic_DNA"/>
</dbReference>
<evidence type="ECO:0000313" key="1">
    <source>
        <dbReference type="EMBL" id="SFQ43255.1"/>
    </source>
</evidence>
<protein>
    <submittedName>
        <fullName evidence="1">Uncharacterized protein</fullName>
    </submittedName>
</protein>